<protein>
    <submittedName>
        <fullName evidence="1">Uncharacterized protein</fullName>
    </submittedName>
</protein>
<name>A0A4P9X016_9FUNG</name>
<evidence type="ECO:0000313" key="2">
    <source>
        <dbReference type="Proteomes" id="UP000274922"/>
    </source>
</evidence>
<keyword evidence="2" id="KW-1185">Reference proteome</keyword>
<dbReference type="AlphaFoldDB" id="A0A4P9X016"/>
<sequence>MAELAAVSQFAESLESEHTTAHDPEQRLQAIRAFWAAPTQHRLRATVHLDQAAAQNDAASTTPSSTLALTLTSASTSTSTLASTTTSMSPAAATLTSAEAVTRDGEGSSEASFLSMLGHGVIRGFAWIFKMIASIGSRLVFLIEKRRDVFNWQDITLTADFMTYYLTKLGDLGYHGIGLVRKGSHEAFDGWEQKIDDNAERLISHFGGSDLTARELLKHQKKLARQHGPHSTGDPRSAASIKTPYQAAGEDADAKTLYVADRWLNNFNSVQVSTDGPDHMSKFRSFVDRLQAIALDMLQELKQALTTDHYEEFKLHVLSFTEAASFMDRTLARIINFLRFMLQRGLELIKHVFSVLLNFASVYWTVCMGILRMPLAPSFLTKFWSKTIGGGNLQFTFLDHLALYGSFFATAQHKTYNNLEAPFTKKDMMAIRSSPSHELILYTWNTHPSTSSRGDKVLEHHRLGIYAWIPRQALLAVAATQNMAFNLPLILYDGTTSNPGRATYIPMVINNMVNVLHRVASYPLTQLTTNDPAAVGKSLDNPNPLFFGFWASSVYQNMFGMIRPILASQVPGFEQLASAPTYGIINLWMAWIPWTIYRIPIQFATGKDIAPHDTYRQIVYQFGWIDILNHMISPLLPFIKRPQGSMNDGQYSIAAKKFERSKTWFLVSFDLFMVFTMQLRATLMSKHHIVGMLSSSWQPSEAEREEFKRQSAAV</sequence>
<dbReference type="EMBL" id="ML014530">
    <property type="protein sequence ID" value="RKO98272.1"/>
    <property type="molecule type" value="Genomic_DNA"/>
</dbReference>
<dbReference type="Proteomes" id="UP000274922">
    <property type="component" value="Unassembled WGS sequence"/>
</dbReference>
<reference evidence="2" key="1">
    <citation type="journal article" date="2018" name="Nat. Microbiol.">
        <title>Leveraging single-cell genomics to expand the fungal tree of life.</title>
        <authorList>
            <person name="Ahrendt S.R."/>
            <person name="Quandt C.A."/>
            <person name="Ciobanu D."/>
            <person name="Clum A."/>
            <person name="Salamov A."/>
            <person name="Andreopoulos B."/>
            <person name="Cheng J.F."/>
            <person name="Woyke T."/>
            <person name="Pelin A."/>
            <person name="Henrissat B."/>
            <person name="Reynolds N.K."/>
            <person name="Benny G.L."/>
            <person name="Smith M.E."/>
            <person name="James T.Y."/>
            <person name="Grigoriev I.V."/>
        </authorList>
    </citation>
    <scope>NUCLEOTIDE SEQUENCE [LARGE SCALE GENOMIC DNA]</scope>
    <source>
        <strain evidence="2">ATCC 52028</strain>
    </source>
</reference>
<evidence type="ECO:0000313" key="1">
    <source>
        <dbReference type="EMBL" id="RKO98272.1"/>
    </source>
</evidence>
<organism evidence="1 2">
    <name type="scientific">Caulochytrium protostelioides</name>
    <dbReference type="NCBI Taxonomy" id="1555241"/>
    <lineage>
        <taxon>Eukaryota</taxon>
        <taxon>Fungi</taxon>
        <taxon>Fungi incertae sedis</taxon>
        <taxon>Chytridiomycota</taxon>
        <taxon>Chytridiomycota incertae sedis</taxon>
        <taxon>Chytridiomycetes</taxon>
        <taxon>Caulochytriales</taxon>
        <taxon>Caulochytriaceae</taxon>
        <taxon>Caulochytrium</taxon>
    </lineage>
</organism>
<gene>
    <name evidence="1" type="ORF">CXG81DRAFT_21478</name>
</gene>
<accession>A0A4P9X016</accession>
<proteinExistence type="predicted"/>